<evidence type="ECO:0000313" key="6">
    <source>
        <dbReference type="Proteomes" id="UP000465601"/>
    </source>
</evidence>
<dbReference type="CDD" id="cd06294">
    <property type="entry name" value="PBP1_MalR-like"/>
    <property type="match status" value="1"/>
</dbReference>
<evidence type="ECO:0000256" key="1">
    <source>
        <dbReference type="ARBA" id="ARBA00023015"/>
    </source>
</evidence>
<organism evidence="5 6">
    <name type="scientific">Alkaliphilus serpentinus</name>
    <dbReference type="NCBI Taxonomy" id="1482731"/>
    <lineage>
        <taxon>Bacteria</taxon>
        <taxon>Bacillati</taxon>
        <taxon>Bacillota</taxon>
        <taxon>Clostridia</taxon>
        <taxon>Peptostreptococcales</taxon>
        <taxon>Natronincolaceae</taxon>
        <taxon>Alkaliphilus</taxon>
    </lineage>
</organism>
<dbReference type="EMBL" id="WBZB01000039">
    <property type="protein sequence ID" value="KAB3528808.1"/>
    <property type="molecule type" value="Genomic_DNA"/>
</dbReference>
<dbReference type="GO" id="GO:0003700">
    <property type="term" value="F:DNA-binding transcription factor activity"/>
    <property type="evidence" value="ECO:0007669"/>
    <property type="project" value="TreeGrafter"/>
</dbReference>
<comment type="caution">
    <text evidence="5">The sequence shown here is derived from an EMBL/GenBank/DDBJ whole genome shotgun (WGS) entry which is preliminary data.</text>
</comment>
<dbReference type="Pfam" id="PF13377">
    <property type="entry name" value="Peripla_BP_3"/>
    <property type="match status" value="1"/>
</dbReference>
<sequence>MKVTIKEVAKKAQVSTSTVSRALKNSPLISQVTKDKIKEIVQELGYHPNEIARSLANKSSQTLGMILPASAEDSFVNPFFTQFILGVTRYLESQNYSLLLSSARNEEDELEQIIRIVNSKRVDGIILMTVREEDKNIEFLMENNFPFVVVGTPIKKDEILWIDNNNEVAMFEVTESLIKSGHKRIAFLGGDQKLKVTQNRFLGYKRALNKHGIDYDSNLVVEVDFTEDEGYRSTLRLLRKVHDIDAIVTTDDLIAYGSMRAIKEMGYAIPKGISITGFNNTILAQYLTPSLTSVEINATDLGNHAARLLLDGIDNGKLQHNFYIVDTEFIKRDSSR</sequence>
<dbReference type="SUPFAM" id="SSF47413">
    <property type="entry name" value="lambda repressor-like DNA-binding domains"/>
    <property type="match status" value="1"/>
</dbReference>
<dbReference type="Proteomes" id="UP000465601">
    <property type="component" value="Unassembled WGS sequence"/>
</dbReference>
<dbReference type="Gene3D" id="1.10.260.40">
    <property type="entry name" value="lambda repressor-like DNA-binding domains"/>
    <property type="match status" value="1"/>
</dbReference>
<accession>A0A833HMV2</accession>
<dbReference type="InterPro" id="IPR046335">
    <property type="entry name" value="LacI/GalR-like_sensor"/>
</dbReference>
<dbReference type="PANTHER" id="PTHR30146:SF109">
    <property type="entry name" value="HTH-TYPE TRANSCRIPTIONAL REGULATOR GALS"/>
    <property type="match status" value="1"/>
</dbReference>
<dbReference type="AlphaFoldDB" id="A0A833HMV2"/>
<dbReference type="PROSITE" id="PS00356">
    <property type="entry name" value="HTH_LACI_1"/>
    <property type="match status" value="1"/>
</dbReference>
<dbReference type="InterPro" id="IPR000843">
    <property type="entry name" value="HTH_LacI"/>
</dbReference>
<keyword evidence="6" id="KW-1185">Reference proteome</keyword>
<dbReference type="RefSeq" id="WP_151866364.1">
    <property type="nucleotide sequence ID" value="NZ_WBZB01000039.1"/>
</dbReference>
<evidence type="ECO:0000256" key="3">
    <source>
        <dbReference type="ARBA" id="ARBA00023163"/>
    </source>
</evidence>
<dbReference type="Gene3D" id="3.40.50.2300">
    <property type="match status" value="2"/>
</dbReference>
<keyword evidence="2" id="KW-0238">DNA-binding</keyword>
<feature type="domain" description="HTH lacI-type" evidence="4">
    <location>
        <begin position="3"/>
        <end position="57"/>
    </location>
</feature>
<protein>
    <submittedName>
        <fullName evidence="5">LacI family transcriptional regulator</fullName>
    </submittedName>
</protein>
<gene>
    <name evidence="5" type="ORF">F8153_10815</name>
</gene>
<dbReference type="InterPro" id="IPR028082">
    <property type="entry name" value="Peripla_BP_I"/>
</dbReference>
<name>A0A833HMV2_9FIRM</name>
<evidence type="ECO:0000313" key="5">
    <source>
        <dbReference type="EMBL" id="KAB3528808.1"/>
    </source>
</evidence>
<dbReference type="CDD" id="cd01392">
    <property type="entry name" value="HTH_LacI"/>
    <property type="match status" value="1"/>
</dbReference>
<evidence type="ECO:0000256" key="2">
    <source>
        <dbReference type="ARBA" id="ARBA00023125"/>
    </source>
</evidence>
<reference evidence="5 6" key="1">
    <citation type="submission" date="2019-10" db="EMBL/GenBank/DDBJ databases">
        <title>Alkaliphilus serpentinus sp. nov. and Alkaliphilus pronyensis sp. nov., two novel anaerobic alkaliphilic species isolated from the serpentinized-hosted hydrothermal field of the Prony Bay (New Caledonia).</title>
        <authorList>
            <person name="Postec A."/>
        </authorList>
    </citation>
    <scope>NUCLEOTIDE SEQUENCE [LARGE SCALE GENOMIC DNA]</scope>
    <source>
        <strain evidence="5 6">LacT</strain>
    </source>
</reference>
<dbReference type="SMART" id="SM00354">
    <property type="entry name" value="HTH_LACI"/>
    <property type="match status" value="1"/>
</dbReference>
<dbReference type="InterPro" id="IPR010982">
    <property type="entry name" value="Lambda_DNA-bd_dom_sf"/>
</dbReference>
<dbReference type="PANTHER" id="PTHR30146">
    <property type="entry name" value="LACI-RELATED TRANSCRIPTIONAL REPRESSOR"/>
    <property type="match status" value="1"/>
</dbReference>
<dbReference type="SUPFAM" id="SSF53822">
    <property type="entry name" value="Periplasmic binding protein-like I"/>
    <property type="match status" value="1"/>
</dbReference>
<keyword evidence="1" id="KW-0805">Transcription regulation</keyword>
<dbReference type="OrthoDB" id="9788209at2"/>
<dbReference type="GO" id="GO:0000976">
    <property type="term" value="F:transcription cis-regulatory region binding"/>
    <property type="evidence" value="ECO:0007669"/>
    <property type="project" value="TreeGrafter"/>
</dbReference>
<dbReference type="Pfam" id="PF00356">
    <property type="entry name" value="LacI"/>
    <property type="match status" value="1"/>
</dbReference>
<dbReference type="PROSITE" id="PS50932">
    <property type="entry name" value="HTH_LACI_2"/>
    <property type="match status" value="1"/>
</dbReference>
<proteinExistence type="predicted"/>
<evidence type="ECO:0000259" key="4">
    <source>
        <dbReference type="PROSITE" id="PS50932"/>
    </source>
</evidence>
<keyword evidence="3" id="KW-0804">Transcription</keyword>